<dbReference type="EMBL" id="JACSPW010000040">
    <property type="protein sequence ID" value="MBD8035079.1"/>
    <property type="molecule type" value="Genomic_DNA"/>
</dbReference>
<dbReference type="Proteomes" id="UP000600565">
    <property type="component" value="Unassembled WGS sequence"/>
</dbReference>
<comment type="caution">
    <text evidence="1">The sequence shown here is derived from an EMBL/GenBank/DDBJ whole genome shotgun (WGS) entry which is preliminary data.</text>
</comment>
<sequence>MQKNSLKNVKLISIFSVSTAQYWLKGVLPFTVLHQVLEITAGISAYGICGEE</sequence>
<protein>
    <submittedName>
        <fullName evidence="1">Uncharacterized protein</fullName>
    </submittedName>
</protein>
<accession>A0ABR8XT89</accession>
<evidence type="ECO:0000313" key="1">
    <source>
        <dbReference type="EMBL" id="MBD8035079.1"/>
    </source>
</evidence>
<name>A0ABR8XT89_9BACL</name>
<evidence type="ECO:0000313" key="2">
    <source>
        <dbReference type="Proteomes" id="UP000600565"/>
    </source>
</evidence>
<keyword evidence="2" id="KW-1185">Reference proteome</keyword>
<gene>
    <name evidence="1" type="ORF">H9632_18660</name>
</gene>
<dbReference type="RefSeq" id="WP_191705555.1">
    <property type="nucleotide sequence ID" value="NZ_JACSPW010000040.1"/>
</dbReference>
<reference evidence="1 2" key="1">
    <citation type="submission" date="2020-08" db="EMBL/GenBank/DDBJ databases">
        <title>A Genomic Blueprint of the Chicken Gut Microbiome.</title>
        <authorList>
            <person name="Gilroy R."/>
            <person name="Ravi A."/>
            <person name="Getino M."/>
            <person name="Pursley I."/>
            <person name="Horton D.L."/>
            <person name="Alikhan N.-F."/>
            <person name="Baker D."/>
            <person name="Gharbi K."/>
            <person name="Hall N."/>
            <person name="Watson M."/>
            <person name="Adriaenssens E.M."/>
            <person name="Foster-Nyarko E."/>
            <person name="Jarju S."/>
            <person name="Secka A."/>
            <person name="Antonio M."/>
            <person name="Oren A."/>
            <person name="Chaudhuri R."/>
            <person name="La Ragione R.M."/>
            <person name="Hildebrand F."/>
            <person name="Pallen M.J."/>
        </authorList>
    </citation>
    <scope>NUCLEOTIDE SEQUENCE [LARGE SCALE GENOMIC DNA]</scope>
    <source>
        <strain evidence="1 2">Sa1YVA6</strain>
    </source>
</reference>
<proteinExistence type="predicted"/>
<organism evidence="1 2">
    <name type="scientific">Solibacillus merdavium</name>
    <dbReference type="NCBI Taxonomy" id="2762218"/>
    <lineage>
        <taxon>Bacteria</taxon>
        <taxon>Bacillati</taxon>
        <taxon>Bacillota</taxon>
        <taxon>Bacilli</taxon>
        <taxon>Bacillales</taxon>
        <taxon>Caryophanaceae</taxon>
        <taxon>Solibacillus</taxon>
    </lineage>
</organism>